<evidence type="ECO:0000313" key="2">
    <source>
        <dbReference type="EMBL" id="ATQ78038.1"/>
    </source>
</evidence>
<keyword evidence="1" id="KW-0732">Signal</keyword>
<dbReference type="RefSeq" id="WP_099880714.1">
    <property type="nucleotide sequence ID" value="NZ_CP024608.1"/>
</dbReference>
<dbReference type="EMBL" id="CP024608">
    <property type="protein sequence ID" value="ATQ78038.1"/>
    <property type="molecule type" value="Genomic_DNA"/>
</dbReference>
<name>A0A2D2DSS9_9BURK</name>
<dbReference type="KEGG" id="mass:CR152_28665"/>
<dbReference type="AlphaFoldDB" id="A0A2D2DSS9"/>
<dbReference type="OrthoDB" id="9788332at2"/>
<protein>
    <recommendedName>
        <fullName evidence="4">DUF2141 domain-containing protein</fullName>
    </recommendedName>
</protein>
<sequence>MRHLLATAFCTAALLTASLASAADLTIRIDDVRSDDGTVMVALYNSAGSFLKKPVGAAGEKAVKGSTTITIKDLPAGAYAYAIYHDANANGKMDANMMGIPTEDFAFSNNALGKMGPPKFDDAMFTLPAAGLDATVSLKH</sequence>
<reference evidence="2" key="1">
    <citation type="submission" date="2017-10" db="EMBL/GenBank/DDBJ databases">
        <title>Massilia psychrophilum sp. nov., a novel purple-pigmented bacterium isolated from Tianshan glacier, Xinjiang Municipality, China.</title>
        <authorList>
            <person name="Wang H."/>
        </authorList>
    </citation>
    <scope>NUCLEOTIDE SEQUENCE [LARGE SCALE GENOMIC DNA]</scope>
    <source>
        <strain evidence="2">B2</strain>
    </source>
</reference>
<feature type="chain" id="PRO_5013743165" description="DUF2141 domain-containing protein" evidence="1">
    <location>
        <begin position="23"/>
        <end position="140"/>
    </location>
</feature>
<feature type="signal peptide" evidence="1">
    <location>
        <begin position="1"/>
        <end position="22"/>
    </location>
</feature>
<dbReference type="InterPro" id="IPR018673">
    <property type="entry name" value="DUF2141"/>
</dbReference>
<accession>A0A2D2DSS9</accession>
<keyword evidence="3" id="KW-1185">Reference proteome</keyword>
<dbReference type="Pfam" id="PF09912">
    <property type="entry name" value="DUF2141"/>
    <property type="match status" value="1"/>
</dbReference>
<organism evidence="2 3">
    <name type="scientific">Massilia violaceinigra</name>
    <dbReference type="NCBI Taxonomy" id="2045208"/>
    <lineage>
        <taxon>Bacteria</taxon>
        <taxon>Pseudomonadati</taxon>
        <taxon>Pseudomonadota</taxon>
        <taxon>Betaproteobacteria</taxon>
        <taxon>Burkholderiales</taxon>
        <taxon>Oxalobacteraceae</taxon>
        <taxon>Telluria group</taxon>
        <taxon>Massilia</taxon>
    </lineage>
</organism>
<gene>
    <name evidence="2" type="ORF">CR152_28665</name>
</gene>
<evidence type="ECO:0008006" key="4">
    <source>
        <dbReference type="Google" id="ProtNLM"/>
    </source>
</evidence>
<proteinExistence type="predicted"/>
<dbReference type="Proteomes" id="UP000229897">
    <property type="component" value="Chromosome"/>
</dbReference>
<evidence type="ECO:0000313" key="3">
    <source>
        <dbReference type="Proteomes" id="UP000229897"/>
    </source>
</evidence>
<evidence type="ECO:0000256" key="1">
    <source>
        <dbReference type="SAM" id="SignalP"/>
    </source>
</evidence>